<evidence type="ECO:0000313" key="2">
    <source>
        <dbReference type="EMBL" id="CAK0832473.1"/>
    </source>
</evidence>
<proteinExistence type="predicted"/>
<evidence type="ECO:0000313" key="3">
    <source>
        <dbReference type="Proteomes" id="UP001189429"/>
    </source>
</evidence>
<evidence type="ECO:0000256" key="1">
    <source>
        <dbReference type="SAM" id="MobiDB-lite"/>
    </source>
</evidence>
<keyword evidence="3" id="KW-1185">Reference proteome</keyword>
<sequence>MPYRIWSAARRPIIATWSKEAAGFWDTAVAGSSALRVAMRRLVRAEAAVQMGSHAAGIFYDAANSYDNFGLDQLIEKASDLNYPLLPLAMSAHMCLAPRAIMAHSLFFDVFEPANSMVAGCDQAVDLTKPLLYGALEAAHVNYIYVVIQQYLDDLVLKIEGASKQVIEQVRYVAALVHQGFARLSIPISIKTAVVASDKGLQQEIANILDGVGTPNKQPGVVRDLGVDTGLGKQLKRPTHAARQAKAKQRIEKLKDLAKTDARGAAKVYAAGAHCQHAWDLPAHGITPTEAIKVRATEAALLTGGHKAGRCTATILLIQRGAQEAVTRAIVDQVKQLWLTIVDHPSELKRWNQVKGTMTGVIVQLLGLGWNPRSSCALSNSSGSKRQSIGTAQDRRKGATSTSCKDT</sequence>
<accession>A0ABN9SL11</accession>
<protein>
    <recommendedName>
        <fullName evidence="4">Reverse transcriptase domain-containing protein</fullName>
    </recommendedName>
</protein>
<reference evidence="2" key="1">
    <citation type="submission" date="2023-10" db="EMBL/GenBank/DDBJ databases">
        <authorList>
            <person name="Chen Y."/>
            <person name="Shah S."/>
            <person name="Dougan E. K."/>
            <person name="Thang M."/>
            <person name="Chan C."/>
        </authorList>
    </citation>
    <scope>NUCLEOTIDE SEQUENCE [LARGE SCALE GENOMIC DNA]</scope>
</reference>
<evidence type="ECO:0008006" key="4">
    <source>
        <dbReference type="Google" id="ProtNLM"/>
    </source>
</evidence>
<organism evidence="2 3">
    <name type="scientific">Prorocentrum cordatum</name>
    <dbReference type="NCBI Taxonomy" id="2364126"/>
    <lineage>
        <taxon>Eukaryota</taxon>
        <taxon>Sar</taxon>
        <taxon>Alveolata</taxon>
        <taxon>Dinophyceae</taxon>
        <taxon>Prorocentrales</taxon>
        <taxon>Prorocentraceae</taxon>
        <taxon>Prorocentrum</taxon>
    </lineage>
</organism>
<dbReference type="Proteomes" id="UP001189429">
    <property type="component" value="Unassembled WGS sequence"/>
</dbReference>
<name>A0ABN9SL11_9DINO</name>
<comment type="caution">
    <text evidence="2">The sequence shown here is derived from an EMBL/GenBank/DDBJ whole genome shotgun (WGS) entry which is preliminary data.</text>
</comment>
<dbReference type="EMBL" id="CAUYUJ010011725">
    <property type="protein sequence ID" value="CAK0832473.1"/>
    <property type="molecule type" value="Genomic_DNA"/>
</dbReference>
<feature type="compositionally biased region" description="Polar residues" evidence="1">
    <location>
        <begin position="377"/>
        <end position="391"/>
    </location>
</feature>
<gene>
    <name evidence="2" type="ORF">PCOR1329_LOCUS30481</name>
</gene>
<feature type="region of interest" description="Disordered" evidence="1">
    <location>
        <begin position="377"/>
        <end position="407"/>
    </location>
</feature>